<keyword evidence="4" id="KW-1133">Transmembrane helix</keyword>
<keyword evidence="4" id="KW-0812">Transmembrane</keyword>
<dbReference type="InterPro" id="IPR045076">
    <property type="entry name" value="MutS"/>
</dbReference>
<organism evidence="6 7">
    <name type="scientific">Pedobacter mendelii</name>
    <dbReference type="NCBI Taxonomy" id="1908240"/>
    <lineage>
        <taxon>Bacteria</taxon>
        <taxon>Pseudomonadati</taxon>
        <taxon>Bacteroidota</taxon>
        <taxon>Sphingobacteriia</taxon>
        <taxon>Sphingobacteriales</taxon>
        <taxon>Sphingobacteriaceae</taxon>
        <taxon>Pedobacter</taxon>
    </lineage>
</organism>
<evidence type="ECO:0000313" key="7">
    <source>
        <dbReference type="Proteomes" id="UP000645390"/>
    </source>
</evidence>
<protein>
    <recommendedName>
        <fullName evidence="5">DNA mismatch repair proteins mutS family domain-containing protein</fullName>
    </recommendedName>
</protein>
<accession>A0ABQ2BD32</accession>
<gene>
    <name evidence="6" type="ORF">GCM10008119_00500</name>
</gene>
<dbReference type="RefSeq" id="WP_188411216.1">
    <property type="nucleotide sequence ID" value="NZ_BMDJ01000001.1"/>
</dbReference>
<reference evidence="7" key="1">
    <citation type="journal article" date="2019" name="Int. J. Syst. Evol. Microbiol.">
        <title>The Global Catalogue of Microorganisms (GCM) 10K type strain sequencing project: providing services to taxonomists for standard genome sequencing and annotation.</title>
        <authorList>
            <consortium name="The Broad Institute Genomics Platform"/>
            <consortium name="The Broad Institute Genome Sequencing Center for Infectious Disease"/>
            <person name="Wu L."/>
            <person name="Ma J."/>
        </authorList>
    </citation>
    <scope>NUCLEOTIDE SEQUENCE [LARGE SCALE GENOMIC DNA]</scope>
    <source>
        <strain evidence="7">CCM 8939</strain>
    </source>
</reference>
<comment type="caution">
    <text evidence="6">The sequence shown here is derived from an EMBL/GenBank/DDBJ whole genome shotgun (WGS) entry which is preliminary data.</text>
</comment>
<dbReference type="SMART" id="SM00534">
    <property type="entry name" value="MUTSac"/>
    <property type="match status" value="1"/>
</dbReference>
<evidence type="ECO:0000256" key="3">
    <source>
        <dbReference type="ARBA" id="ARBA00023125"/>
    </source>
</evidence>
<evidence type="ECO:0000256" key="2">
    <source>
        <dbReference type="ARBA" id="ARBA00022840"/>
    </source>
</evidence>
<dbReference type="Pfam" id="PF00488">
    <property type="entry name" value="MutS_V"/>
    <property type="match status" value="1"/>
</dbReference>
<sequence length="604" mass="68764">MVKTQQQIIDKYSQKLAEASVNIENTKKLIDKLSFIRIGLFMVEVLFFVLLLNSADDIWRIVVQFLMIIPVFGFVFIVRKQSKLDSQLEFEKKLLWIYQNELHSLSGLENGYNNGSAFESDAHPYTSELDVFGASSLFELVNRCSTKSGNDVLAASFANKSTKENIRQRQESIKEITVYINETFEFRAHLLGHNTNKVELIKEQLQSKLGEQLVFTKNSFLRLYVRLVPFITVFLLLGGLFYGGVFWKLFSFFFFAHIAWNSRFSSKIDLVFHSFSGGSNLLNEYAKAISWTENQKWKSSYILNLFDSDTPVSGQIKSLSKIIQNFDSRLNLMIGSLLNALLLWDFRCCISLDKWVESSSKNVISALNYLGDFEELISFGTLSHNQPAWVFPEVEELFSLSTTAIGHPLIKESKRIVNNFNLETTPTVDIVTGSNMAGKSTFLRTLGINMVLAYAGAPVCAKSMNLSVFSINTYMRIKDSLNESTSTFKAELNRLKMILNNLVTDKNTFVLIDEMLRGTNSRDKYLGSKVFVEKLIAEKTPALFATHDLQLADLKQQNQHTLRNYHFDITINNGEMLFDYKLKNGPCETFNAAILLKEIGLTLD</sequence>
<feature type="transmembrane region" description="Helical" evidence="4">
    <location>
        <begin position="35"/>
        <end position="52"/>
    </location>
</feature>
<evidence type="ECO:0000313" key="6">
    <source>
        <dbReference type="EMBL" id="GGI22009.1"/>
    </source>
</evidence>
<dbReference type="EMBL" id="BMDJ01000001">
    <property type="protein sequence ID" value="GGI22009.1"/>
    <property type="molecule type" value="Genomic_DNA"/>
</dbReference>
<name>A0ABQ2BD32_9SPHI</name>
<evidence type="ECO:0000256" key="4">
    <source>
        <dbReference type="SAM" id="Phobius"/>
    </source>
</evidence>
<keyword evidence="3" id="KW-0238">DNA-binding</keyword>
<evidence type="ECO:0000256" key="1">
    <source>
        <dbReference type="ARBA" id="ARBA00022741"/>
    </source>
</evidence>
<keyword evidence="1" id="KW-0547">Nucleotide-binding</keyword>
<feature type="transmembrane region" description="Helical" evidence="4">
    <location>
        <begin position="58"/>
        <end position="78"/>
    </location>
</feature>
<keyword evidence="2" id="KW-0067">ATP-binding</keyword>
<feature type="domain" description="DNA mismatch repair proteins mutS family" evidence="5">
    <location>
        <begin position="426"/>
        <end position="601"/>
    </location>
</feature>
<keyword evidence="7" id="KW-1185">Reference proteome</keyword>
<dbReference type="PANTHER" id="PTHR11361:SF99">
    <property type="entry name" value="DNA MISMATCH REPAIR PROTEIN"/>
    <property type="match status" value="1"/>
</dbReference>
<dbReference type="Proteomes" id="UP000645390">
    <property type="component" value="Unassembled WGS sequence"/>
</dbReference>
<dbReference type="Gene3D" id="3.40.50.300">
    <property type="entry name" value="P-loop containing nucleotide triphosphate hydrolases"/>
    <property type="match status" value="1"/>
</dbReference>
<dbReference type="InterPro" id="IPR027417">
    <property type="entry name" value="P-loop_NTPase"/>
</dbReference>
<feature type="transmembrane region" description="Helical" evidence="4">
    <location>
        <begin position="227"/>
        <end position="260"/>
    </location>
</feature>
<dbReference type="InterPro" id="IPR000432">
    <property type="entry name" value="DNA_mismatch_repair_MutS_C"/>
</dbReference>
<evidence type="ECO:0000259" key="5">
    <source>
        <dbReference type="SMART" id="SM00534"/>
    </source>
</evidence>
<dbReference type="SUPFAM" id="SSF52540">
    <property type="entry name" value="P-loop containing nucleoside triphosphate hydrolases"/>
    <property type="match status" value="1"/>
</dbReference>
<dbReference type="PANTHER" id="PTHR11361">
    <property type="entry name" value="DNA MISMATCH REPAIR PROTEIN MUTS FAMILY MEMBER"/>
    <property type="match status" value="1"/>
</dbReference>
<proteinExistence type="predicted"/>
<keyword evidence="4" id="KW-0472">Membrane</keyword>